<feature type="compositionally biased region" description="Basic and acidic residues" evidence="1">
    <location>
        <begin position="304"/>
        <end position="320"/>
    </location>
</feature>
<evidence type="ECO:0000313" key="3">
    <source>
        <dbReference type="Proteomes" id="UP000593577"/>
    </source>
</evidence>
<protein>
    <submittedName>
        <fullName evidence="2">Uncharacterized protein</fullName>
    </submittedName>
</protein>
<feature type="region of interest" description="Disordered" evidence="1">
    <location>
        <begin position="89"/>
        <end position="210"/>
    </location>
</feature>
<comment type="caution">
    <text evidence="2">The sequence shown here is derived from an EMBL/GenBank/DDBJ whole genome shotgun (WGS) entry which is preliminary data.</text>
</comment>
<feature type="compositionally biased region" description="Acidic residues" evidence="1">
    <location>
        <begin position="139"/>
        <end position="153"/>
    </location>
</feature>
<feature type="compositionally biased region" description="Basic and acidic residues" evidence="1">
    <location>
        <begin position="184"/>
        <end position="193"/>
    </location>
</feature>
<reference evidence="2 3" key="1">
    <citation type="journal article" date="2019" name="Genome Biol. Evol.">
        <title>Insights into the evolution of the New World diploid cottons (Gossypium, subgenus Houzingenia) based on genome sequencing.</title>
        <authorList>
            <person name="Grover C.E."/>
            <person name="Arick M.A. 2nd"/>
            <person name="Thrash A."/>
            <person name="Conover J.L."/>
            <person name="Sanders W.S."/>
            <person name="Peterson D.G."/>
            <person name="Frelichowski J.E."/>
            <person name="Scheffler J.A."/>
            <person name="Scheffler B.E."/>
            <person name="Wendel J.F."/>
        </authorList>
    </citation>
    <scope>NUCLEOTIDE SEQUENCE [LARGE SCALE GENOMIC DNA]</scope>
    <source>
        <strain evidence="2">185</strain>
        <tissue evidence="2">Leaf</tissue>
    </source>
</reference>
<keyword evidence="3" id="KW-1185">Reference proteome</keyword>
<feature type="compositionally biased region" description="Polar residues" evidence="1">
    <location>
        <begin position="371"/>
        <end position="380"/>
    </location>
</feature>
<evidence type="ECO:0000313" key="2">
    <source>
        <dbReference type="EMBL" id="MBA0674914.1"/>
    </source>
</evidence>
<dbReference type="AlphaFoldDB" id="A0A7J8WJT3"/>
<dbReference type="Proteomes" id="UP000593577">
    <property type="component" value="Unassembled WGS sequence"/>
</dbReference>
<proteinExistence type="predicted"/>
<name>A0A7J8WJT3_GOSAI</name>
<dbReference type="EMBL" id="JABFAA010000001">
    <property type="protein sequence ID" value="MBA0674914.1"/>
    <property type="molecule type" value="Genomic_DNA"/>
</dbReference>
<evidence type="ECO:0000256" key="1">
    <source>
        <dbReference type="SAM" id="MobiDB-lite"/>
    </source>
</evidence>
<gene>
    <name evidence="2" type="ORF">Goari_016483</name>
</gene>
<sequence length="435" mass="49541">MTLETLLHDEERYQETVHDIPSLHQVNRMIARSEEEVELFDQMDEELDWTEEMTCHEQVPKWLRASTSEVNATVATLSKKPSRNILFSASVGAESHEMETERKRGRPKGKKHPNYKEIDNENGEYSEASSYERNGYSGNEEEGEIGEFEDDEFSGAVGDPPITKYQSEDGPLGDDGYEYAQTSEHIRNDRMLDEAGSSGSSLDSRKPQQIPDELEEGEIAASGDSHVDHQQSESWIHDRDEGEYEQVVQPKIKRKRSIRVRPRHTVERAEEKSVTEVPHLERGDSSLLRFQLDQKYQSQLRIDTETKATRERNAIKHDPNDSSSKCRRNLPSIKIANTSKLHASLKSGKMHSESAPVDAGKSSRESWDNKLVNTSGSSNSGAKMSDLIQRKYFELLDGVACRHLIGKAMVLNFFGFFILHLSYCTKYCRIHSVKM</sequence>
<feature type="compositionally biased region" description="Basic residues" evidence="1">
    <location>
        <begin position="103"/>
        <end position="113"/>
    </location>
</feature>
<feature type="region of interest" description="Disordered" evidence="1">
    <location>
        <begin position="344"/>
        <end position="380"/>
    </location>
</feature>
<accession>A0A7J8WJT3</accession>
<feature type="region of interest" description="Disordered" evidence="1">
    <location>
        <begin position="304"/>
        <end position="329"/>
    </location>
</feature>
<organism evidence="2 3">
    <name type="scientific">Gossypium aridum</name>
    <name type="common">American cotton</name>
    <name type="synonym">Erioxylum aridum</name>
    <dbReference type="NCBI Taxonomy" id="34290"/>
    <lineage>
        <taxon>Eukaryota</taxon>
        <taxon>Viridiplantae</taxon>
        <taxon>Streptophyta</taxon>
        <taxon>Embryophyta</taxon>
        <taxon>Tracheophyta</taxon>
        <taxon>Spermatophyta</taxon>
        <taxon>Magnoliopsida</taxon>
        <taxon>eudicotyledons</taxon>
        <taxon>Gunneridae</taxon>
        <taxon>Pentapetalae</taxon>
        <taxon>rosids</taxon>
        <taxon>malvids</taxon>
        <taxon>Malvales</taxon>
        <taxon>Malvaceae</taxon>
        <taxon>Malvoideae</taxon>
        <taxon>Gossypium</taxon>
    </lineage>
</organism>